<proteinExistence type="predicted"/>
<dbReference type="Pfam" id="PF08477">
    <property type="entry name" value="Roc"/>
    <property type="match status" value="1"/>
</dbReference>
<feature type="region of interest" description="Disordered" evidence="1">
    <location>
        <begin position="20"/>
        <end position="57"/>
    </location>
</feature>
<evidence type="ECO:0000313" key="2">
    <source>
        <dbReference type="Proteomes" id="UP001652740"/>
    </source>
</evidence>
<name>A0ABM3MGV5_GALME</name>
<dbReference type="SUPFAM" id="SSF52540">
    <property type="entry name" value="P-loop containing nucleoside triphosphate hydrolases"/>
    <property type="match status" value="1"/>
</dbReference>
<keyword evidence="2" id="KW-1185">Reference proteome</keyword>
<dbReference type="GeneID" id="128200628"/>
<sequence length="135" mass="15155">MCPTFTDLRDNLKIQMTTDDSMSDDVFEDDSLRAPAQRSTPSPTGYRDYQAPAETPARTHVDDDVPIHKTILLGDSGVGKTSLLVQFETGKFQAGNFSATVGIGFTVSTLISKKFYTNNRFRRLSLISYSYYFIY</sequence>
<accession>A0ABM3MGV5</accession>
<organism evidence="2 3">
    <name type="scientific">Galleria mellonella</name>
    <name type="common">Greater wax moth</name>
    <dbReference type="NCBI Taxonomy" id="7137"/>
    <lineage>
        <taxon>Eukaryota</taxon>
        <taxon>Metazoa</taxon>
        <taxon>Ecdysozoa</taxon>
        <taxon>Arthropoda</taxon>
        <taxon>Hexapoda</taxon>
        <taxon>Insecta</taxon>
        <taxon>Pterygota</taxon>
        <taxon>Neoptera</taxon>
        <taxon>Endopterygota</taxon>
        <taxon>Lepidoptera</taxon>
        <taxon>Glossata</taxon>
        <taxon>Ditrysia</taxon>
        <taxon>Pyraloidea</taxon>
        <taxon>Pyralidae</taxon>
        <taxon>Galleriinae</taxon>
        <taxon>Galleria</taxon>
    </lineage>
</organism>
<dbReference type="InterPro" id="IPR027417">
    <property type="entry name" value="P-loop_NTPase"/>
</dbReference>
<dbReference type="Gene3D" id="3.40.50.300">
    <property type="entry name" value="P-loop containing nucleotide triphosphate hydrolases"/>
    <property type="match status" value="1"/>
</dbReference>
<evidence type="ECO:0000313" key="3">
    <source>
        <dbReference type="RefSeq" id="XP_052750634.1"/>
    </source>
</evidence>
<protein>
    <submittedName>
        <fullName evidence="3">Ras-related protein Rab-26-like isoform X1</fullName>
    </submittedName>
</protein>
<dbReference type="RefSeq" id="XP_052750634.1">
    <property type="nucleotide sequence ID" value="XM_052894674.1"/>
</dbReference>
<reference evidence="3" key="1">
    <citation type="submission" date="2025-08" db="UniProtKB">
        <authorList>
            <consortium name="RefSeq"/>
        </authorList>
    </citation>
    <scope>IDENTIFICATION</scope>
    <source>
        <tissue evidence="3">Whole larvae</tissue>
    </source>
</reference>
<evidence type="ECO:0000256" key="1">
    <source>
        <dbReference type="SAM" id="MobiDB-lite"/>
    </source>
</evidence>
<gene>
    <name evidence="3" type="primary">LOC128200628</name>
</gene>
<dbReference type="Proteomes" id="UP001652740">
    <property type="component" value="Unplaced"/>
</dbReference>